<keyword evidence="1" id="KW-0732">Signal</keyword>
<evidence type="ECO:0000256" key="1">
    <source>
        <dbReference type="ARBA" id="ARBA00022729"/>
    </source>
</evidence>
<evidence type="ECO:0000313" key="4">
    <source>
        <dbReference type="Proteomes" id="UP000262583"/>
    </source>
</evidence>
<name>A0A2Z4Y863_SUMC1</name>
<reference evidence="3 4" key="1">
    <citation type="submission" date="2018-05" db="EMBL/GenBank/DDBJ databases">
        <title>A metagenomic window into the 2 km-deep terrestrial subsurface aquifer revealed taxonomically and functionally diverse microbial community comprising novel uncultured bacterial lineages.</title>
        <authorList>
            <person name="Kadnikov V.V."/>
            <person name="Mardanov A.V."/>
            <person name="Beletsky A.V."/>
            <person name="Banks D."/>
            <person name="Pimenov N.V."/>
            <person name="Frank Y.A."/>
            <person name="Karnachuk O.V."/>
            <person name="Ravin N.V."/>
        </authorList>
    </citation>
    <scope>NUCLEOTIDE SEQUENCE [LARGE SCALE GENOMIC DNA]</scope>
    <source>
        <strain evidence="3">BY</strain>
    </source>
</reference>
<dbReference type="Gene3D" id="2.60.40.1120">
    <property type="entry name" value="Carboxypeptidase-like, regulatory domain"/>
    <property type="match status" value="2"/>
</dbReference>
<dbReference type="Pfam" id="PF13620">
    <property type="entry name" value="CarboxypepD_reg"/>
    <property type="match status" value="2"/>
</dbReference>
<dbReference type="PANTHER" id="PTHR23303:SF14">
    <property type="entry name" value="BOS COMPLEX SUBUNIT NOMO1-RELATED"/>
    <property type="match status" value="1"/>
</dbReference>
<dbReference type="InterPro" id="IPR051417">
    <property type="entry name" value="SDr/BOS_complex"/>
</dbReference>
<dbReference type="AlphaFoldDB" id="A0A2Z4Y863"/>
<protein>
    <submittedName>
        <fullName evidence="3">Outer membrane protein</fullName>
    </submittedName>
</protein>
<dbReference type="EMBL" id="CP030759">
    <property type="protein sequence ID" value="AXA37431.1"/>
    <property type="molecule type" value="Genomic_DNA"/>
</dbReference>
<feature type="region of interest" description="Disordered" evidence="2">
    <location>
        <begin position="37"/>
        <end position="70"/>
    </location>
</feature>
<sequence>MSSKLHTLWITCALILLAIAVGGRFARCDSRRSAQPARIATASHEFTSSPVTEERFRESFSPKRNERSPRYPTALATEIERPIAQSDDTVEEQQPTTFPATRVVLRAKVIDRRSGAPVPWVRVAASRWETTHPAYVAYAPASLAAAGAIFASDQQGNLQISNVPAPGMVTLRLAARGYEEAEVGPLYLPESSPLHEAVFLLARHPNIVGRVVYAGSRKPAGGVRVEARGEASVFRTRVITATTAPNGHFELVDVPSGRTHLVFTPPAGAPYLLDVSVSPGEENNLGEIELPAHGARVVGWVVRGTTNQPVTSATVYLHPNPPLEGESRRTETDGQGRFAFFDLSNGPYTIELAQGAGPADSAGQMPSLAPRTQLVRPLMLASGEEREVVLRVGEVTARGRLLRGTTPAAGTLYFSRGAAGLGVTRVAHVGPDGQYELQGLDSGAWLVTLRGNRGEYARESVVIPSVSVWERDFSLPEGRVVGRVLTEDSTPAAGASVECSLVYDHPYQDFMDPHVVRSRTKSDGSFALGPLPPGTYTVRASHPTLGFGNSDLITVPQVGDSAPTEIVLHAARPATLRSVALSFETGQPIREAFLVLYDAAGRLGRTATRNDAGVATLEGLAPGTYRVHVSASGYSSDEQEIPLREGEIREIVSVLGIRGALRVFAEDTTGRPLPRTRIVVRPVGSAALDTVREGTTDEGGLWITRALIPGTVEVEAFFPDGGSTKLSTTIRPRETTEVTIRPRR</sequence>
<proteinExistence type="predicted"/>
<dbReference type="Proteomes" id="UP000262583">
    <property type="component" value="Chromosome"/>
</dbReference>
<feature type="compositionally biased region" description="Basic and acidic residues" evidence="2">
    <location>
        <begin position="52"/>
        <end position="69"/>
    </location>
</feature>
<dbReference type="InterPro" id="IPR013784">
    <property type="entry name" value="Carb-bd-like_fold"/>
</dbReference>
<dbReference type="SUPFAM" id="SSF49452">
    <property type="entry name" value="Starch-binding domain-like"/>
    <property type="match status" value="4"/>
</dbReference>
<dbReference type="SUPFAM" id="SSF49478">
    <property type="entry name" value="Cna protein B-type domain"/>
    <property type="match status" value="1"/>
</dbReference>
<organism evidence="3 4">
    <name type="scientific">Sumerlaea chitinivorans</name>
    <dbReference type="NCBI Taxonomy" id="2250252"/>
    <lineage>
        <taxon>Bacteria</taxon>
        <taxon>Candidatus Sumerlaeota</taxon>
        <taxon>Candidatus Sumerlaeia</taxon>
        <taxon>Candidatus Sumerlaeales</taxon>
        <taxon>Candidatus Sumerlaeaceae</taxon>
        <taxon>Candidatus Sumerlaea</taxon>
    </lineage>
</organism>
<dbReference type="PANTHER" id="PTHR23303">
    <property type="entry name" value="CARBOXYPEPTIDASE REGULATORY REGION-CONTAINING"/>
    <property type="match status" value="1"/>
</dbReference>
<accession>A0A2Z4Y863</accession>
<dbReference type="KEGG" id="schv:BRCON_2689"/>
<gene>
    <name evidence="3" type="ORF">BRCON_2689</name>
</gene>
<evidence type="ECO:0000256" key="2">
    <source>
        <dbReference type="SAM" id="MobiDB-lite"/>
    </source>
</evidence>
<evidence type="ECO:0000313" key="3">
    <source>
        <dbReference type="EMBL" id="AXA37431.1"/>
    </source>
</evidence>
<dbReference type="GO" id="GO:0030246">
    <property type="term" value="F:carbohydrate binding"/>
    <property type="evidence" value="ECO:0007669"/>
    <property type="project" value="InterPro"/>
</dbReference>